<organism evidence="1 2">
    <name type="scientific">Rotaria sordida</name>
    <dbReference type="NCBI Taxonomy" id="392033"/>
    <lineage>
        <taxon>Eukaryota</taxon>
        <taxon>Metazoa</taxon>
        <taxon>Spiralia</taxon>
        <taxon>Gnathifera</taxon>
        <taxon>Rotifera</taxon>
        <taxon>Eurotatoria</taxon>
        <taxon>Bdelloidea</taxon>
        <taxon>Philodinida</taxon>
        <taxon>Philodinidae</taxon>
        <taxon>Rotaria</taxon>
    </lineage>
</organism>
<protein>
    <submittedName>
        <fullName evidence="1">Uncharacterized protein</fullName>
    </submittedName>
</protein>
<reference evidence="1" key="1">
    <citation type="submission" date="2021-02" db="EMBL/GenBank/DDBJ databases">
        <authorList>
            <person name="Nowell W R."/>
        </authorList>
    </citation>
    <scope>NUCLEOTIDE SEQUENCE</scope>
</reference>
<gene>
    <name evidence="1" type="ORF">OTI717_LOCUS39371</name>
</gene>
<sequence length="37" mass="4205">QYRKYSVIGKKKANVKYIFAKKSQHGTVRPSGTKGSY</sequence>
<dbReference type="AlphaFoldDB" id="A0A820D688"/>
<proteinExistence type="predicted"/>
<evidence type="ECO:0000313" key="1">
    <source>
        <dbReference type="EMBL" id="CAF4220898.1"/>
    </source>
</evidence>
<accession>A0A820D688</accession>
<dbReference type="EMBL" id="CAJOAX010025102">
    <property type="protein sequence ID" value="CAF4220898.1"/>
    <property type="molecule type" value="Genomic_DNA"/>
</dbReference>
<dbReference type="Proteomes" id="UP000663823">
    <property type="component" value="Unassembled WGS sequence"/>
</dbReference>
<comment type="caution">
    <text evidence="1">The sequence shown here is derived from an EMBL/GenBank/DDBJ whole genome shotgun (WGS) entry which is preliminary data.</text>
</comment>
<feature type="non-terminal residue" evidence="1">
    <location>
        <position position="1"/>
    </location>
</feature>
<evidence type="ECO:0000313" key="2">
    <source>
        <dbReference type="Proteomes" id="UP000663823"/>
    </source>
</evidence>
<name>A0A820D688_9BILA</name>